<accession>A0A9J5ZVX6</accession>
<dbReference type="Proteomes" id="UP000824120">
    <property type="component" value="Chromosome 3"/>
</dbReference>
<evidence type="ECO:0000313" key="1">
    <source>
        <dbReference type="EMBL" id="KAG5616493.1"/>
    </source>
</evidence>
<keyword evidence="2" id="KW-1185">Reference proteome</keyword>
<dbReference type="AlphaFoldDB" id="A0A9J5ZVX6"/>
<gene>
    <name evidence="1" type="ORF">H5410_016317</name>
</gene>
<proteinExistence type="predicted"/>
<comment type="caution">
    <text evidence="1">The sequence shown here is derived from an EMBL/GenBank/DDBJ whole genome shotgun (WGS) entry which is preliminary data.</text>
</comment>
<protein>
    <submittedName>
        <fullName evidence="1">Uncharacterized protein</fullName>
    </submittedName>
</protein>
<evidence type="ECO:0000313" key="2">
    <source>
        <dbReference type="Proteomes" id="UP000824120"/>
    </source>
</evidence>
<dbReference type="EMBL" id="JACXVP010000003">
    <property type="protein sequence ID" value="KAG5616493.1"/>
    <property type="molecule type" value="Genomic_DNA"/>
</dbReference>
<name>A0A9J5ZVX6_SOLCO</name>
<reference evidence="1 2" key="1">
    <citation type="submission" date="2020-09" db="EMBL/GenBank/DDBJ databases">
        <title>De no assembly of potato wild relative species, Solanum commersonii.</title>
        <authorList>
            <person name="Cho K."/>
        </authorList>
    </citation>
    <scope>NUCLEOTIDE SEQUENCE [LARGE SCALE GENOMIC DNA]</scope>
    <source>
        <strain evidence="1">LZ3.2</strain>
        <tissue evidence="1">Leaf</tissue>
    </source>
</reference>
<organism evidence="1 2">
    <name type="scientific">Solanum commersonii</name>
    <name type="common">Commerson's wild potato</name>
    <name type="synonym">Commerson's nightshade</name>
    <dbReference type="NCBI Taxonomy" id="4109"/>
    <lineage>
        <taxon>Eukaryota</taxon>
        <taxon>Viridiplantae</taxon>
        <taxon>Streptophyta</taxon>
        <taxon>Embryophyta</taxon>
        <taxon>Tracheophyta</taxon>
        <taxon>Spermatophyta</taxon>
        <taxon>Magnoliopsida</taxon>
        <taxon>eudicotyledons</taxon>
        <taxon>Gunneridae</taxon>
        <taxon>Pentapetalae</taxon>
        <taxon>asterids</taxon>
        <taxon>lamiids</taxon>
        <taxon>Solanales</taxon>
        <taxon>Solanaceae</taxon>
        <taxon>Solanoideae</taxon>
        <taxon>Solaneae</taxon>
        <taxon>Solanum</taxon>
    </lineage>
</organism>
<sequence>MLRSKAHHFLLQITPNIVGWEIWKARCTSKHEQKVSFSLTESVTESTTKLKSQWERNSAKWNGDGTGENYVK</sequence>